<comment type="caution">
    <text evidence="2">The sequence shown here is derived from an EMBL/GenBank/DDBJ whole genome shotgun (WGS) entry which is preliminary data.</text>
</comment>
<reference evidence="2" key="1">
    <citation type="submission" date="2020-04" db="EMBL/GenBank/DDBJ databases">
        <title>Deep metagenomics examines the oral microbiome during advanced dental caries in children, revealing novel taxa and co-occurrences with host molecules.</title>
        <authorList>
            <person name="Baker J.L."/>
            <person name="Morton J.T."/>
            <person name="Dinis M."/>
            <person name="Alvarez R."/>
            <person name="Tran N.C."/>
            <person name="Knight R."/>
            <person name="Edlund A."/>
        </authorList>
    </citation>
    <scope>NUCLEOTIDE SEQUENCE</scope>
    <source>
        <strain evidence="2">JCVI_34_bin.1</strain>
    </source>
</reference>
<dbReference type="NCBIfam" id="TIGR00199">
    <property type="entry name" value="PncC_domain"/>
    <property type="match status" value="1"/>
</dbReference>
<dbReference type="Pfam" id="PF02464">
    <property type="entry name" value="CinA"/>
    <property type="match status" value="1"/>
</dbReference>
<gene>
    <name evidence="2" type="ORF">HXK21_05280</name>
</gene>
<feature type="domain" description="CinA C-terminal" evidence="1">
    <location>
        <begin position="10"/>
        <end position="161"/>
    </location>
</feature>
<organism evidence="2 3">
    <name type="scientific">Alloprevotella tannerae</name>
    <dbReference type="NCBI Taxonomy" id="76122"/>
    <lineage>
        <taxon>Bacteria</taxon>
        <taxon>Pseudomonadati</taxon>
        <taxon>Bacteroidota</taxon>
        <taxon>Bacteroidia</taxon>
        <taxon>Bacteroidales</taxon>
        <taxon>Prevotellaceae</taxon>
        <taxon>Alloprevotella</taxon>
    </lineage>
</organism>
<dbReference type="SUPFAM" id="SSF142433">
    <property type="entry name" value="CinA-like"/>
    <property type="match status" value="1"/>
</dbReference>
<dbReference type="Proteomes" id="UP000704068">
    <property type="component" value="Unassembled WGS sequence"/>
</dbReference>
<evidence type="ECO:0000313" key="3">
    <source>
        <dbReference type="Proteomes" id="UP000704068"/>
    </source>
</evidence>
<accession>A0A929X028</accession>
<sequence length="172" mass="18331">MELNVKLASRDINELLWRNKKTLGSAESCTGGRIASVITAIPGSSSYYKGGIICYSNLVKTEILGVDAAVIAEQTAVCEDVVKQLVIGTNKLLHTDYAVAVSGFAGPGGGNETQASVPVGTIWIAVGQENDIVTLKLEEDNGRDLNLANATEKAIHLLLDYLKERCEPATVR</sequence>
<protein>
    <submittedName>
        <fullName evidence="2">CinA family protein</fullName>
    </submittedName>
</protein>
<evidence type="ECO:0000259" key="1">
    <source>
        <dbReference type="Pfam" id="PF02464"/>
    </source>
</evidence>
<dbReference type="InterPro" id="IPR008136">
    <property type="entry name" value="CinA_C"/>
</dbReference>
<dbReference type="AlphaFoldDB" id="A0A929X028"/>
<proteinExistence type="predicted"/>
<dbReference type="EMBL" id="JABZGR010000013">
    <property type="protein sequence ID" value="MBF0970436.1"/>
    <property type="molecule type" value="Genomic_DNA"/>
</dbReference>
<dbReference type="InterPro" id="IPR036653">
    <property type="entry name" value="CinA-like_C"/>
</dbReference>
<evidence type="ECO:0000313" key="2">
    <source>
        <dbReference type="EMBL" id="MBF0970436.1"/>
    </source>
</evidence>
<dbReference type="RefSeq" id="WP_303763863.1">
    <property type="nucleotide sequence ID" value="NZ_JABZGR010000013.1"/>
</dbReference>
<dbReference type="Gene3D" id="3.90.950.20">
    <property type="entry name" value="CinA-like"/>
    <property type="match status" value="1"/>
</dbReference>
<name>A0A929X028_9BACT</name>